<evidence type="ECO:0000313" key="4">
    <source>
        <dbReference type="Proteomes" id="UP000295680"/>
    </source>
</evidence>
<gene>
    <name evidence="3" type="ORF">EV192_1011112</name>
</gene>
<accession>A0A4V6NP38</accession>
<dbReference type="PANTHER" id="PTHR37042:SF4">
    <property type="entry name" value="OUTER MEMBRANE PROTEIN RV1973"/>
    <property type="match status" value="1"/>
</dbReference>
<proteinExistence type="predicted"/>
<protein>
    <submittedName>
        <fullName evidence="3">Mce-associated membrane protein</fullName>
    </submittedName>
</protein>
<name>A0A4V6NP38_9PSEU</name>
<keyword evidence="4" id="KW-1185">Reference proteome</keyword>
<evidence type="ECO:0000313" key="3">
    <source>
        <dbReference type="EMBL" id="TCO65320.1"/>
    </source>
</evidence>
<keyword evidence="2" id="KW-0472">Membrane</keyword>
<comment type="subcellular location">
    <subcellularLocation>
        <location evidence="1">Membrane</location>
    </subcellularLocation>
</comment>
<sequence length="182" mass="19574">MMTTTLSRFLLPVSIVLVVVAAGFATWFGVLWLRGPKGDAAAVARAREDVSTSGTAAVATLTSLNYNNVDGVYQQYLDVSTGAVHDDYAKNADAFKKRIRDSKVVTTSTVRQVAVTDVNLQKKEATILVVVDTQVTENGTADPNKPADTTPKRLRIEAALDQTDSGWKVKGLRTVPYSATAQ</sequence>
<dbReference type="Proteomes" id="UP000295680">
    <property type="component" value="Unassembled WGS sequence"/>
</dbReference>
<evidence type="ECO:0000256" key="1">
    <source>
        <dbReference type="ARBA" id="ARBA00004370"/>
    </source>
</evidence>
<organism evidence="3 4">
    <name type="scientific">Actinocrispum wychmicini</name>
    <dbReference type="NCBI Taxonomy" id="1213861"/>
    <lineage>
        <taxon>Bacteria</taxon>
        <taxon>Bacillati</taxon>
        <taxon>Actinomycetota</taxon>
        <taxon>Actinomycetes</taxon>
        <taxon>Pseudonocardiales</taxon>
        <taxon>Pseudonocardiaceae</taxon>
        <taxon>Actinocrispum</taxon>
    </lineage>
</organism>
<dbReference type="EMBL" id="SLWS01000001">
    <property type="protein sequence ID" value="TCO65320.1"/>
    <property type="molecule type" value="Genomic_DNA"/>
</dbReference>
<reference evidence="3 4" key="1">
    <citation type="submission" date="2019-03" db="EMBL/GenBank/DDBJ databases">
        <title>Genomic Encyclopedia of Type Strains, Phase IV (KMG-IV): sequencing the most valuable type-strain genomes for metagenomic binning, comparative biology and taxonomic classification.</title>
        <authorList>
            <person name="Goeker M."/>
        </authorList>
    </citation>
    <scope>NUCLEOTIDE SEQUENCE [LARGE SCALE GENOMIC DNA]</scope>
    <source>
        <strain evidence="3 4">DSM 45934</strain>
    </source>
</reference>
<dbReference type="PANTHER" id="PTHR37042">
    <property type="entry name" value="OUTER MEMBRANE PROTEIN RV1973"/>
    <property type="match status" value="1"/>
</dbReference>
<dbReference type="GO" id="GO:0016020">
    <property type="term" value="C:membrane"/>
    <property type="evidence" value="ECO:0007669"/>
    <property type="project" value="UniProtKB-SubCell"/>
</dbReference>
<comment type="caution">
    <text evidence="3">The sequence shown here is derived from an EMBL/GenBank/DDBJ whole genome shotgun (WGS) entry which is preliminary data.</text>
</comment>
<evidence type="ECO:0000256" key="2">
    <source>
        <dbReference type="ARBA" id="ARBA00023136"/>
    </source>
</evidence>
<dbReference type="AlphaFoldDB" id="A0A4V6NP38"/>